<protein>
    <submittedName>
        <fullName evidence="2">Uncharacterized protein</fullName>
    </submittedName>
</protein>
<feature type="signal peptide" evidence="1">
    <location>
        <begin position="1"/>
        <end position="20"/>
    </location>
</feature>
<organism evidence="2 3">
    <name type="scientific">Filimonas lacunae</name>
    <dbReference type="NCBI Taxonomy" id="477680"/>
    <lineage>
        <taxon>Bacteria</taxon>
        <taxon>Pseudomonadati</taxon>
        <taxon>Bacteroidota</taxon>
        <taxon>Chitinophagia</taxon>
        <taxon>Chitinophagales</taxon>
        <taxon>Chitinophagaceae</taxon>
        <taxon>Filimonas</taxon>
    </lineage>
</organism>
<keyword evidence="1" id="KW-0732">Signal</keyword>
<reference evidence="3" key="1">
    <citation type="submission" date="2017-01" db="EMBL/GenBank/DDBJ databases">
        <authorList>
            <person name="Varghese N."/>
            <person name="Submissions S."/>
        </authorList>
    </citation>
    <scope>NUCLEOTIDE SEQUENCE [LARGE SCALE GENOMIC DNA]</scope>
    <source>
        <strain evidence="3">DSM 21054</strain>
    </source>
</reference>
<dbReference type="STRING" id="477680.SAMN05421788_101562"/>
<feature type="chain" id="PRO_5012907593" evidence="1">
    <location>
        <begin position="21"/>
        <end position="558"/>
    </location>
</feature>
<name>A0A1N7L104_9BACT</name>
<evidence type="ECO:0000313" key="2">
    <source>
        <dbReference type="EMBL" id="SIS67528.1"/>
    </source>
</evidence>
<dbReference type="OrthoDB" id="973569at2"/>
<evidence type="ECO:0000256" key="1">
    <source>
        <dbReference type="SAM" id="SignalP"/>
    </source>
</evidence>
<sequence length="558" mass="58489">MKTKLLLALSLILAVGLFLRCKKPTDGFTYYFNSTVFEYTASYKFSDPANGNSVPAGLTVTAVGNNAGEIYDLSGFKKINVINGMITVGLHPEASPASGSTFTVNLLVQAPGFRDENITVNFVYGDYNKPLKTYPMLNLTKPAAGVAVTTQTIALSNGVSTAPVEVGTSLSATAEQTATLKIDAGTQIQDANGNPINAASVSASVANFDVEKPEALQFIPGGSLVQDGVMINGVPTRILFSPAAMASIEMTAGGTDVKKFSKPVNIEFGLNENTQNPVTGQALKLGDVFKVYSYEVSTNTWTYESSGTVGGTANSLTANFGISHLTTFLIDMAASDNLLCPATSFTVNLQSSNMPGVSTDPYSFKVYSALLQKTVTSTVSVFDSSHTQLVLTGLPKGNITITAYNSLGAQIGSVTLDLCSALTGVLGLDIPVVTPTQPQLTISIAGKCANGNSPAVGTKAPGGTIIMYREAGVGDYKPLGVVNADGNLVTTSLVNNKQYDFNSSFSSPTDGKQVTISRIGQSLTSAENNADYSLSYSDGNTKAVMMFTYAVKNNKYCK</sequence>
<proteinExistence type="predicted"/>
<dbReference type="EMBL" id="FTOR01000001">
    <property type="protein sequence ID" value="SIS67528.1"/>
    <property type="molecule type" value="Genomic_DNA"/>
</dbReference>
<evidence type="ECO:0000313" key="3">
    <source>
        <dbReference type="Proteomes" id="UP000186917"/>
    </source>
</evidence>
<gene>
    <name evidence="2" type="ORF">SAMN05421788_101562</name>
</gene>
<accession>A0A1N7L104</accession>
<dbReference type="AlphaFoldDB" id="A0A1N7L104"/>
<keyword evidence="3" id="KW-1185">Reference proteome</keyword>
<dbReference type="Proteomes" id="UP000186917">
    <property type="component" value="Unassembled WGS sequence"/>
</dbReference>
<dbReference type="RefSeq" id="WP_076375437.1">
    <property type="nucleotide sequence ID" value="NZ_AP017422.1"/>
</dbReference>